<dbReference type="Gene3D" id="1.20.120.530">
    <property type="entry name" value="GntR ligand-binding domain-like"/>
    <property type="match status" value="1"/>
</dbReference>
<dbReference type="InterPro" id="IPR008920">
    <property type="entry name" value="TF_FadR/GntR_C"/>
</dbReference>
<evidence type="ECO:0000256" key="2">
    <source>
        <dbReference type="ARBA" id="ARBA00023125"/>
    </source>
</evidence>
<evidence type="ECO:0000313" key="6">
    <source>
        <dbReference type="Proteomes" id="UP000198953"/>
    </source>
</evidence>
<proteinExistence type="predicted"/>
<dbReference type="GO" id="GO:0003700">
    <property type="term" value="F:DNA-binding transcription factor activity"/>
    <property type="evidence" value="ECO:0007669"/>
    <property type="project" value="InterPro"/>
</dbReference>
<dbReference type="Pfam" id="PF00392">
    <property type="entry name" value="GntR"/>
    <property type="match status" value="1"/>
</dbReference>
<dbReference type="PRINTS" id="PR00035">
    <property type="entry name" value="HTHGNTR"/>
</dbReference>
<dbReference type="Gene3D" id="1.10.10.10">
    <property type="entry name" value="Winged helix-like DNA-binding domain superfamily/Winged helix DNA-binding domain"/>
    <property type="match status" value="1"/>
</dbReference>
<keyword evidence="6" id="KW-1185">Reference proteome</keyword>
<dbReference type="Pfam" id="PF07729">
    <property type="entry name" value="FCD"/>
    <property type="match status" value="1"/>
</dbReference>
<keyword evidence="1" id="KW-0805">Transcription regulation</keyword>
<dbReference type="OrthoDB" id="4120783at2"/>
<feature type="domain" description="HTH gntR-type" evidence="4">
    <location>
        <begin position="5"/>
        <end position="72"/>
    </location>
</feature>
<name>A0A1H7LJR8_9ACTN</name>
<dbReference type="GO" id="GO:0003677">
    <property type="term" value="F:DNA binding"/>
    <property type="evidence" value="ECO:0007669"/>
    <property type="project" value="UniProtKB-KW"/>
</dbReference>
<dbReference type="PANTHER" id="PTHR43537">
    <property type="entry name" value="TRANSCRIPTIONAL REGULATOR, GNTR FAMILY"/>
    <property type="match status" value="1"/>
</dbReference>
<protein>
    <submittedName>
        <fullName evidence="5">DNA-binding transcriptional regulator, GntR family</fullName>
    </submittedName>
</protein>
<keyword evidence="3" id="KW-0804">Transcription</keyword>
<dbReference type="SUPFAM" id="SSF48008">
    <property type="entry name" value="GntR ligand-binding domain-like"/>
    <property type="match status" value="1"/>
</dbReference>
<dbReference type="PROSITE" id="PS50949">
    <property type="entry name" value="HTH_GNTR"/>
    <property type="match status" value="1"/>
</dbReference>
<gene>
    <name evidence="5" type="ORF">SAMN05660976_01598</name>
</gene>
<dbReference type="InterPro" id="IPR036388">
    <property type="entry name" value="WH-like_DNA-bd_sf"/>
</dbReference>
<dbReference type="CDD" id="cd07377">
    <property type="entry name" value="WHTH_GntR"/>
    <property type="match status" value="1"/>
</dbReference>
<dbReference type="STRING" id="46177.SAMN05660976_01598"/>
<evidence type="ECO:0000256" key="3">
    <source>
        <dbReference type="ARBA" id="ARBA00023163"/>
    </source>
</evidence>
<dbReference type="AlphaFoldDB" id="A0A1H7LJR8"/>
<evidence type="ECO:0000259" key="4">
    <source>
        <dbReference type="PROSITE" id="PS50949"/>
    </source>
</evidence>
<dbReference type="SUPFAM" id="SSF46785">
    <property type="entry name" value="Winged helix' DNA-binding domain"/>
    <property type="match status" value="1"/>
</dbReference>
<sequence>MSTSESAADRAYAAIRAGILNGTHKPDTMLSEAALAIDIGVSRTPVRAALVRLQDEGWITVYPKRGALVRGMSDKVTADLADARLILESTAVQRAAPETRRALAARLEQDVEAQRQALAGRDLRHFIELTIAFHRSFVESGGNLVLLELNDRLADRQRFLLFSYGGTLLARCDAIIAEHEDLIERLRADDPQGFAETLRSHLSDTYGSELRRLCPDPPR</sequence>
<evidence type="ECO:0000256" key="1">
    <source>
        <dbReference type="ARBA" id="ARBA00023015"/>
    </source>
</evidence>
<reference evidence="5 6" key="1">
    <citation type="submission" date="2016-10" db="EMBL/GenBank/DDBJ databases">
        <authorList>
            <person name="de Groot N.N."/>
        </authorList>
    </citation>
    <scope>NUCLEOTIDE SEQUENCE [LARGE SCALE GENOMIC DNA]</scope>
    <source>
        <strain evidence="5 6">DSM 43357</strain>
    </source>
</reference>
<dbReference type="InterPro" id="IPR011711">
    <property type="entry name" value="GntR_C"/>
</dbReference>
<dbReference type="InterPro" id="IPR000524">
    <property type="entry name" value="Tscrpt_reg_HTH_GntR"/>
</dbReference>
<dbReference type="Proteomes" id="UP000198953">
    <property type="component" value="Unassembled WGS sequence"/>
</dbReference>
<dbReference type="RefSeq" id="WP_055505919.1">
    <property type="nucleotide sequence ID" value="NZ_BBZG01000003.1"/>
</dbReference>
<dbReference type="EMBL" id="FOBF01000003">
    <property type="protein sequence ID" value="SEK99242.1"/>
    <property type="molecule type" value="Genomic_DNA"/>
</dbReference>
<evidence type="ECO:0000313" key="5">
    <source>
        <dbReference type="EMBL" id="SEK99242.1"/>
    </source>
</evidence>
<accession>A0A1H7LJR8</accession>
<dbReference type="InterPro" id="IPR036390">
    <property type="entry name" value="WH_DNA-bd_sf"/>
</dbReference>
<keyword evidence="2 5" id="KW-0238">DNA-binding</keyword>
<organism evidence="5 6">
    <name type="scientific">Nonomuraea pusilla</name>
    <dbReference type="NCBI Taxonomy" id="46177"/>
    <lineage>
        <taxon>Bacteria</taxon>
        <taxon>Bacillati</taxon>
        <taxon>Actinomycetota</taxon>
        <taxon>Actinomycetes</taxon>
        <taxon>Streptosporangiales</taxon>
        <taxon>Streptosporangiaceae</taxon>
        <taxon>Nonomuraea</taxon>
    </lineage>
</organism>
<dbReference type="SMART" id="SM00345">
    <property type="entry name" value="HTH_GNTR"/>
    <property type="match status" value="1"/>
</dbReference>
<dbReference type="PANTHER" id="PTHR43537:SF24">
    <property type="entry name" value="GLUCONATE OPERON TRANSCRIPTIONAL REPRESSOR"/>
    <property type="match status" value="1"/>
</dbReference>
<dbReference type="SMART" id="SM00895">
    <property type="entry name" value="FCD"/>
    <property type="match status" value="1"/>
</dbReference>